<evidence type="ECO:0000256" key="1">
    <source>
        <dbReference type="PROSITE-ProRule" id="PRU00023"/>
    </source>
</evidence>
<dbReference type="AlphaFoldDB" id="A0AAD9K9G4"/>
<dbReference type="Gene3D" id="1.25.40.20">
    <property type="entry name" value="Ankyrin repeat-containing domain"/>
    <property type="match status" value="1"/>
</dbReference>
<feature type="domain" description="SIPAR" evidence="3">
    <location>
        <begin position="6"/>
        <end position="343"/>
    </location>
</feature>
<dbReference type="Pfam" id="PF15487">
    <property type="entry name" value="FAM220"/>
    <property type="match status" value="1"/>
</dbReference>
<feature type="region of interest" description="Disordered" evidence="2">
    <location>
        <begin position="23"/>
        <end position="163"/>
    </location>
</feature>
<feature type="compositionally biased region" description="Low complexity" evidence="2">
    <location>
        <begin position="151"/>
        <end position="160"/>
    </location>
</feature>
<feature type="compositionally biased region" description="Polar residues" evidence="2">
    <location>
        <begin position="86"/>
        <end position="106"/>
    </location>
</feature>
<dbReference type="Pfam" id="PF12796">
    <property type="entry name" value="Ank_2"/>
    <property type="match status" value="1"/>
</dbReference>
<feature type="repeat" description="ANK" evidence="1">
    <location>
        <begin position="445"/>
        <end position="467"/>
    </location>
</feature>
<dbReference type="InterPro" id="IPR040355">
    <property type="entry name" value="FAM220A"/>
</dbReference>
<keyword evidence="5" id="KW-1185">Reference proteome</keyword>
<comment type="caution">
    <text evidence="4">The sequence shown here is derived from an EMBL/GenBank/DDBJ whole genome shotgun (WGS) entry which is preliminary data.</text>
</comment>
<evidence type="ECO:0000313" key="5">
    <source>
        <dbReference type="Proteomes" id="UP001208570"/>
    </source>
</evidence>
<dbReference type="PRINTS" id="PR01415">
    <property type="entry name" value="ANKYRIN"/>
</dbReference>
<accession>A0AAD9K9G4</accession>
<reference evidence="4" key="1">
    <citation type="journal article" date="2023" name="Mol. Biol. Evol.">
        <title>Third-Generation Sequencing Reveals the Adaptive Role of the Epigenome in Three Deep-Sea Polychaetes.</title>
        <authorList>
            <person name="Perez M."/>
            <person name="Aroh O."/>
            <person name="Sun Y."/>
            <person name="Lan Y."/>
            <person name="Juniper S.K."/>
            <person name="Young C.R."/>
            <person name="Angers B."/>
            <person name="Qian P.Y."/>
        </authorList>
    </citation>
    <scope>NUCLEOTIDE SEQUENCE</scope>
    <source>
        <strain evidence="4">P08H-3</strain>
    </source>
</reference>
<feature type="compositionally biased region" description="Acidic residues" evidence="2">
    <location>
        <begin position="23"/>
        <end position="34"/>
    </location>
</feature>
<evidence type="ECO:0000313" key="4">
    <source>
        <dbReference type="EMBL" id="KAK2167538.1"/>
    </source>
</evidence>
<name>A0AAD9K9G4_9ANNE</name>
<evidence type="ECO:0000259" key="3">
    <source>
        <dbReference type="Pfam" id="PF15487"/>
    </source>
</evidence>
<dbReference type="PANTHER" id="PTHR31980:SF1">
    <property type="entry name" value="PROTEIN FAM220A"/>
    <property type="match status" value="1"/>
</dbReference>
<evidence type="ECO:0000256" key="2">
    <source>
        <dbReference type="SAM" id="MobiDB-lite"/>
    </source>
</evidence>
<sequence>MSRSVRDLRELICVSRLTIRDSDEDLSCTDSDDADINRDVEVKNPLSSSGTESRQSSAQSLKGRSSRDVVSPDSGIGTNGRPASPVNDQESLPDFSTASFVKTKITSGPIVGGMRRKKKRKLKPVERVPHTQYPRRPRQLPSLPGSVQPIDSRPSSSSSDDAVRHGISYLKAEDRPLDLGESAVKKKGNFDGALMYLDATLISEWLAQSNANITDLTCWCHSDENYVQFAHFWLSEFPDLQKQEIFKLEYSIVLDQLGFAFQAGLSCGAVKRKELSKFLEAVLREYPGRLFSSKGPHLFLDHLDVLTSERQSSYKCLLSDVKVSTRIKQHAQWCLAVRSFALVSIWMAIVNFYRKLVPETSQTSTPISVIGSTDPLPNRIEQAVRNGFSDVINYLLHTGRISANYKDSHQRSLVFSAVMHNQPRVLEYLLMQTEAVQDVNHPADTGNCPLHAAANNGDKQCVRVLIQCPQINLNPTNPQCDEATPLHLATLHGYLEIVELLIKAGADVNMKMGHFTIYDLAKDFDHDEILKLLKDHLQK</sequence>
<dbReference type="InterPro" id="IPR036770">
    <property type="entry name" value="Ankyrin_rpt-contain_sf"/>
</dbReference>
<protein>
    <recommendedName>
        <fullName evidence="3">SIPAR domain-containing protein</fullName>
    </recommendedName>
</protein>
<dbReference type="InterPro" id="IPR002110">
    <property type="entry name" value="Ankyrin_rpt"/>
</dbReference>
<feature type="repeat" description="ANK" evidence="1">
    <location>
        <begin position="481"/>
        <end position="513"/>
    </location>
</feature>
<dbReference type="SMART" id="SM00248">
    <property type="entry name" value="ANK"/>
    <property type="match status" value="4"/>
</dbReference>
<dbReference type="PANTHER" id="PTHR31980">
    <property type="entry name" value="PROTEIN FAM220A"/>
    <property type="match status" value="1"/>
</dbReference>
<dbReference type="InterPro" id="IPR029155">
    <property type="entry name" value="SIPAR"/>
</dbReference>
<dbReference type="SUPFAM" id="SSF48403">
    <property type="entry name" value="Ankyrin repeat"/>
    <property type="match status" value="1"/>
</dbReference>
<keyword evidence="1" id="KW-0040">ANK repeat</keyword>
<dbReference type="PROSITE" id="PS50297">
    <property type="entry name" value="ANK_REP_REGION"/>
    <property type="match status" value="2"/>
</dbReference>
<feature type="compositionally biased region" description="Polar residues" evidence="2">
    <location>
        <begin position="45"/>
        <end position="63"/>
    </location>
</feature>
<organism evidence="4 5">
    <name type="scientific">Paralvinella palmiformis</name>
    <dbReference type="NCBI Taxonomy" id="53620"/>
    <lineage>
        <taxon>Eukaryota</taxon>
        <taxon>Metazoa</taxon>
        <taxon>Spiralia</taxon>
        <taxon>Lophotrochozoa</taxon>
        <taxon>Annelida</taxon>
        <taxon>Polychaeta</taxon>
        <taxon>Sedentaria</taxon>
        <taxon>Canalipalpata</taxon>
        <taxon>Terebellida</taxon>
        <taxon>Terebelliformia</taxon>
        <taxon>Alvinellidae</taxon>
        <taxon>Paralvinella</taxon>
    </lineage>
</organism>
<dbReference type="PROSITE" id="PS50088">
    <property type="entry name" value="ANK_REPEAT"/>
    <property type="match status" value="2"/>
</dbReference>
<dbReference type="Proteomes" id="UP001208570">
    <property type="component" value="Unassembled WGS sequence"/>
</dbReference>
<gene>
    <name evidence="4" type="ORF">LSH36_26g00021</name>
</gene>
<proteinExistence type="predicted"/>
<dbReference type="EMBL" id="JAODUP010000026">
    <property type="protein sequence ID" value="KAK2167538.1"/>
    <property type="molecule type" value="Genomic_DNA"/>
</dbReference>